<keyword evidence="3" id="KW-1185">Reference proteome</keyword>
<proteinExistence type="predicted"/>
<dbReference type="EMBL" id="DF820460">
    <property type="protein sequence ID" value="GAK54148.1"/>
    <property type="molecule type" value="Genomic_DNA"/>
</dbReference>
<accession>A0A081BRW7</accession>
<dbReference type="STRING" id="1499966.U14_05426"/>
<evidence type="ECO:0000313" key="2">
    <source>
        <dbReference type="EMBL" id="GAK54148.1"/>
    </source>
</evidence>
<dbReference type="InterPro" id="IPR049709">
    <property type="entry name" value="IniB-like_N"/>
</dbReference>
<reference evidence="2" key="1">
    <citation type="journal article" date="2015" name="PeerJ">
        <title>First genomic representation of candidate bacterial phylum KSB3 points to enhanced environmental sensing as a trigger of wastewater bulking.</title>
        <authorList>
            <person name="Sekiguchi Y."/>
            <person name="Ohashi A."/>
            <person name="Parks D.H."/>
            <person name="Yamauchi T."/>
            <person name="Tyson G.W."/>
            <person name="Hugenholtz P."/>
        </authorList>
    </citation>
    <scope>NUCLEOTIDE SEQUENCE [LARGE SCALE GENOMIC DNA]</scope>
</reference>
<feature type="compositionally biased region" description="Low complexity" evidence="1">
    <location>
        <begin position="80"/>
        <end position="89"/>
    </location>
</feature>
<evidence type="ECO:0000256" key="1">
    <source>
        <dbReference type="SAM" id="MobiDB-lite"/>
    </source>
</evidence>
<dbReference type="AlphaFoldDB" id="A0A081BRW7"/>
<name>A0A081BRW7_9BACT</name>
<feature type="region of interest" description="Disordered" evidence="1">
    <location>
        <begin position="303"/>
        <end position="342"/>
    </location>
</feature>
<organism evidence="2">
    <name type="scientific">Candidatus Moduliflexus flocculans</name>
    <dbReference type="NCBI Taxonomy" id="1499966"/>
    <lineage>
        <taxon>Bacteria</taxon>
        <taxon>Candidatus Moduliflexota</taxon>
        <taxon>Candidatus Moduliflexia</taxon>
        <taxon>Candidatus Moduliflexales</taxon>
        <taxon>Candidatus Moduliflexaceae</taxon>
    </lineage>
</organism>
<feature type="region of interest" description="Disordered" evidence="1">
    <location>
        <begin position="69"/>
        <end position="99"/>
    </location>
</feature>
<protein>
    <submittedName>
        <fullName evidence="2">Uncharacterized protein</fullName>
    </submittedName>
</protein>
<dbReference type="HOGENOM" id="CLU_810531_0_0_0"/>
<gene>
    <name evidence="2" type="ORF">U14_05426</name>
</gene>
<feature type="compositionally biased region" description="Pro residues" evidence="1">
    <location>
        <begin position="90"/>
        <end position="99"/>
    </location>
</feature>
<dbReference type="Proteomes" id="UP000030700">
    <property type="component" value="Unassembled WGS sequence"/>
</dbReference>
<sequence>MTTPLATIADALIEFILSLLRDPAVAAQFAAEPDETLAEAGLSGVCAADVRAVVPVVLDRPDVVQRPVATQAPPMHPTYQPQVPGHHPVPGHPQGPAHPPTVVEEITNVTNNFTVDARTTIIDQSVNQNIRANGDVTQIFDQEAIVAAGDGSVAAGGNVLIDESTTKITTGDVAIGNTDIIAEITDSFNDDSTVIDVDVTVAPDEPAPDLLPTDALADAGTADAGTTVEVLDAADPVVVVAVSEYEDTGSVLYDPAAYDVDGLDPIGRPLPESSFRRPHYTRFYPLSRQYKAQRALASGLAKQASASDCPGHTDCRRNNIHSTRQQTSRRLTMSTTQDESFS</sequence>
<evidence type="ECO:0000313" key="3">
    <source>
        <dbReference type="Proteomes" id="UP000030700"/>
    </source>
</evidence>
<dbReference type="NCBIfam" id="NF038175">
    <property type="entry name" value="IniB_NTERM"/>
    <property type="match status" value="1"/>
</dbReference>
<feature type="compositionally biased region" description="Polar residues" evidence="1">
    <location>
        <begin position="320"/>
        <end position="342"/>
    </location>
</feature>